<evidence type="ECO:0000256" key="1">
    <source>
        <dbReference type="SAM" id="Phobius"/>
    </source>
</evidence>
<name>A0A1P8VIX9_9BETA</name>
<dbReference type="Proteomes" id="UP000202182">
    <property type="component" value="Segment"/>
</dbReference>
<feature type="domain" description="Probable DNA packing protein N-terminal" evidence="2">
    <location>
        <begin position="42"/>
        <end position="285"/>
    </location>
</feature>
<dbReference type="OrthoDB" id="14397at10239"/>
<protein>
    <submittedName>
        <fullName evidence="3">Terminase</fullName>
    </submittedName>
</protein>
<organism evidence="3">
    <name type="scientific">Murid betaherpesvirus 3</name>
    <dbReference type="NCBI Taxonomy" id="2560603"/>
    <lineage>
        <taxon>Viruses</taxon>
        <taxon>Duplodnaviria</taxon>
        <taxon>Heunggongvirae</taxon>
        <taxon>Peploviricota</taxon>
        <taxon>Herviviricetes</taxon>
        <taxon>Herpesvirales</taxon>
        <taxon>Orthoherpesviridae</taxon>
        <taxon>Betaherpesvirinae</taxon>
        <taxon>Roseolovirus</taxon>
        <taxon>Roseolovirus muridbeta3</taxon>
    </lineage>
</organism>
<evidence type="ECO:0000313" key="3">
    <source>
        <dbReference type="EMBL" id="APZ76295.1"/>
    </source>
</evidence>
<keyword evidence="1" id="KW-0812">Transmembrane</keyword>
<dbReference type="GO" id="GO:0051276">
    <property type="term" value="P:chromosome organization"/>
    <property type="evidence" value="ECO:0007669"/>
    <property type="project" value="InterPro"/>
</dbReference>
<evidence type="ECO:0000259" key="2">
    <source>
        <dbReference type="Pfam" id="PF02500"/>
    </source>
</evidence>
<dbReference type="InterPro" id="IPR027417">
    <property type="entry name" value="P-loop_NTPase"/>
</dbReference>
<gene>
    <name evidence="3" type="primary">ORF80</name>
    <name evidence="3" type="ORF">MRV_0084</name>
</gene>
<dbReference type="Gene3D" id="3.40.50.300">
    <property type="entry name" value="P-loop containing nucleotide triphosphate hydrolases"/>
    <property type="match status" value="1"/>
</dbReference>
<dbReference type="InterPro" id="IPR003499">
    <property type="entry name" value="DNA_pack_N"/>
</dbReference>
<keyword evidence="1" id="KW-1133">Transmembrane helix</keyword>
<reference evidence="3" key="1">
    <citation type="submission" date="2016-12" db="EMBL/GenBank/DDBJ databases">
        <title>A murine herpesvirus closely related to ubiquitous human herpesviruses causes T-cell depletion.</title>
        <authorList>
            <person name="Patel S.J."/>
            <person name="Zhao G."/>
            <person name="Penna V.R."/>
            <person name="Park E."/>
            <person name="Lauron E.J."/>
            <person name="Harvey I.B."/>
            <person name="Beatty W.L."/>
            <person name="Plougastel-Douglas B."/>
            <person name="Poursine-Laurent J."/>
            <person name="Fremont D.H."/>
            <person name="Wang D."/>
            <person name="Yokoyama W.M."/>
        </authorList>
    </citation>
    <scope>NUCLEOTIDE SEQUENCE [LARGE SCALE GENOMIC DNA]</scope>
    <source>
        <strain evidence="3">YOK1</strain>
    </source>
</reference>
<evidence type="ECO:0000313" key="4">
    <source>
        <dbReference type="Proteomes" id="UP000202182"/>
    </source>
</evidence>
<dbReference type="EMBL" id="KY355735">
    <property type="protein sequence ID" value="APZ76295.1"/>
    <property type="molecule type" value="Genomic_DNA"/>
</dbReference>
<dbReference type="Pfam" id="PF02500">
    <property type="entry name" value="DNA_pack_N"/>
    <property type="match status" value="1"/>
</dbReference>
<sequence>MLRSSDENEIKQLYESMLWKYEKLHNPISTKFPDVGLNCKKRFKTIIPELGFVHSYNEYVYPLKIFCDKYRNNIQENYASLTTQLSENIMSLKFSRSQENRTAYETHIKSHQELCQDKMFIEIQNFILEFKKWIDGEFENKNIYLEPFQKNLLLHVILFIAVTRTPLLANHISNFLIQIFGINFMEESHINNLKQRTVVFLVPRRHGKTWFIIYLISFLLKNIHGISIGYVAHQKHVSLSVMKDIEFKCRRMFPNIIITKQDNVVTLDHAHQKSTALFASCYNTHVSIFKYLLLFLEWDRIL</sequence>
<dbReference type="KEGG" id="vg:30999421"/>
<keyword evidence="4" id="KW-1185">Reference proteome</keyword>
<accession>A0A1P8VIX9</accession>
<feature type="transmembrane region" description="Helical" evidence="1">
    <location>
        <begin position="211"/>
        <end position="232"/>
    </location>
</feature>
<proteinExistence type="predicted"/>
<keyword evidence="1" id="KW-0472">Membrane</keyword>